<dbReference type="InterPro" id="IPR029058">
    <property type="entry name" value="AB_hydrolase_fold"/>
</dbReference>
<keyword evidence="5" id="KW-0378">Hydrolase</keyword>
<proteinExistence type="predicted"/>
<evidence type="ECO:0000256" key="6">
    <source>
        <dbReference type="ARBA" id="ARBA00022825"/>
    </source>
</evidence>
<keyword evidence="8" id="KW-1133">Transmembrane helix</keyword>
<accession>A0A7R9M5W4</accession>
<evidence type="ECO:0000259" key="13">
    <source>
        <dbReference type="Pfam" id="PF00930"/>
    </source>
</evidence>
<dbReference type="InterPro" id="IPR001375">
    <property type="entry name" value="Peptidase_S9_cat"/>
</dbReference>
<dbReference type="GO" id="GO:0004177">
    <property type="term" value="F:aminopeptidase activity"/>
    <property type="evidence" value="ECO:0007669"/>
    <property type="project" value="UniProtKB-KW"/>
</dbReference>
<dbReference type="SUPFAM" id="SSF82171">
    <property type="entry name" value="DPP6 N-terminal domain-like"/>
    <property type="match status" value="1"/>
</dbReference>
<dbReference type="GO" id="GO:0006508">
    <property type="term" value="P:proteolysis"/>
    <property type="evidence" value="ECO:0007669"/>
    <property type="project" value="UniProtKB-KW"/>
</dbReference>
<dbReference type="OrthoDB" id="16520at2759"/>
<evidence type="ECO:0000313" key="15">
    <source>
        <dbReference type="Proteomes" id="UP000728032"/>
    </source>
</evidence>
<organism evidence="14">
    <name type="scientific">Oppiella nova</name>
    <dbReference type="NCBI Taxonomy" id="334625"/>
    <lineage>
        <taxon>Eukaryota</taxon>
        <taxon>Metazoa</taxon>
        <taxon>Ecdysozoa</taxon>
        <taxon>Arthropoda</taxon>
        <taxon>Chelicerata</taxon>
        <taxon>Arachnida</taxon>
        <taxon>Acari</taxon>
        <taxon>Acariformes</taxon>
        <taxon>Sarcoptiformes</taxon>
        <taxon>Oribatida</taxon>
        <taxon>Brachypylina</taxon>
        <taxon>Oppioidea</taxon>
        <taxon>Oppiidae</taxon>
        <taxon>Oppiella</taxon>
    </lineage>
</organism>
<feature type="domain" description="Peptidase S9 prolyl oligopeptidase catalytic" evidence="12">
    <location>
        <begin position="199"/>
        <end position="271"/>
    </location>
</feature>
<dbReference type="PANTHER" id="PTHR11731:SF200">
    <property type="entry name" value="DIPEPTIDYL PEPTIDASE 10, ISOFORM B"/>
    <property type="match status" value="1"/>
</dbReference>
<comment type="subcellular location">
    <subcellularLocation>
        <location evidence="11">Endomembrane system</location>
        <topology evidence="11">Single-pass membrane protein</topology>
    </subcellularLocation>
    <subcellularLocation>
        <location evidence="1">Membrane</location>
        <topology evidence="1">Single-pass type II membrane protein</topology>
    </subcellularLocation>
</comment>
<dbReference type="AlphaFoldDB" id="A0A7R9M5W4"/>
<dbReference type="InterPro" id="IPR050278">
    <property type="entry name" value="Serine_Prot_S9B/DPPIV"/>
</dbReference>
<dbReference type="GO" id="GO:0008236">
    <property type="term" value="F:serine-type peptidase activity"/>
    <property type="evidence" value="ECO:0007669"/>
    <property type="project" value="UniProtKB-KW"/>
</dbReference>
<evidence type="ECO:0000256" key="7">
    <source>
        <dbReference type="ARBA" id="ARBA00022968"/>
    </source>
</evidence>
<evidence type="ECO:0000256" key="5">
    <source>
        <dbReference type="ARBA" id="ARBA00022801"/>
    </source>
</evidence>
<dbReference type="GO" id="GO:0005886">
    <property type="term" value="C:plasma membrane"/>
    <property type="evidence" value="ECO:0007669"/>
    <property type="project" value="TreeGrafter"/>
</dbReference>
<keyword evidence="2" id="KW-0031">Aminopeptidase</keyword>
<dbReference type="Gene3D" id="3.40.50.1820">
    <property type="entry name" value="alpha/beta hydrolase"/>
    <property type="match status" value="1"/>
</dbReference>
<protein>
    <recommendedName>
        <fullName evidence="16">Venom dipeptidyl peptidase 4</fullName>
    </recommendedName>
</protein>
<dbReference type="EMBL" id="OC922266">
    <property type="protein sequence ID" value="CAD7654051.1"/>
    <property type="molecule type" value="Genomic_DNA"/>
</dbReference>
<dbReference type="EMBL" id="CAJPVJ010007441">
    <property type="protein sequence ID" value="CAG2171238.1"/>
    <property type="molecule type" value="Genomic_DNA"/>
</dbReference>
<dbReference type="Pfam" id="PF00930">
    <property type="entry name" value="DPPIV_N"/>
    <property type="match status" value="1"/>
</dbReference>
<keyword evidence="3" id="KW-0645">Protease</keyword>
<evidence type="ECO:0000259" key="12">
    <source>
        <dbReference type="Pfam" id="PF00326"/>
    </source>
</evidence>
<dbReference type="InterPro" id="IPR002469">
    <property type="entry name" value="Peptidase_S9B_N"/>
</dbReference>
<keyword evidence="4" id="KW-0812">Transmembrane</keyword>
<dbReference type="GO" id="GO:0012505">
    <property type="term" value="C:endomembrane system"/>
    <property type="evidence" value="ECO:0007669"/>
    <property type="project" value="UniProtKB-SubCell"/>
</dbReference>
<evidence type="ECO:0000256" key="3">
    <source>
        <dbReference type="ARBA" id="ARBA00022670"/>
    </source>
</evidence>
<evidence type="ECO:0000256" key="10">
    <source>
        <dbReference type="ARBA" id="ARBA00023180"/>
    </source>
</evidence>
<dbReference type="SUPFAM" id="SSF53474">
    <property type="entry name" value="alpha/beta-Hydrolases"/>
    <property type="match status" value="1"/>
</dbReference>
<evidence type="ECO:0000256" key="4">
    <source>
        <dbReference type="ARBA" id="ARBA00022692"/>
    </source>
</evidence>
<evidence type="ECO:0000313" key="14">
    <source>
        <dbReference type="EMBL" id="CAD7654051.1"/>
    </source>
</evidence>
<dbReference type="GO" id="GO:0008239">
    <property type="term" value="F:dipeptidyl-peptidase activity"/>
    <property type="evidence" value="ECO:0007669"/>
    <property type="project" value="TreeGrafter"/>
</dbReference>
<name>A0A7R9M5W4_9ACAR</name>
<evidence type="ECO:0008006" key="16">
    <source>
        <dbReference type="Google" id="ProtNLM"/>
    </source>
</evidence>
<evidence type="ECO:0000256" key="1">
    <source>
        <dbReference type="ARBA" id="ARBA00004606"/>
    </source>
</evidence>
<dbReference type="Proteomes" id="UP000728032">
    <property type="component" value="Unassembled WGS sequence"/>
</dbReference>
<dbReference type="PANTHER" id="PTHR11731">
    <property type="entry name" value="PROTEASE FAMILY S9B,C DIPEPTIDYL-PEPTIDASE IV-RELATED"/>
    <property type="match status" value="1"/>
</dbReference>
<sequence length="272" mass="31028">MPNNQTKGIYRHISRVSQKFGEIRFITEGLYDTLQVSALSRDKDTGIQYLYYASTRPSKPGERHIYKVLITSTNTKTTPECLTCDLGDKCLHNSAYFSHNAKYYVLECNGPLNPKIELRRTDDNGLVLTLHNNDRLSDMLSNKLLPKIEKMVVPINGNNLSVMLYMPPGFRKDEIVKYPLLIQVYGGPGSQMVTERFQINWGSYLASTKDIIYAFIDGRGSGNQGDRLMHELYHSLGTVEVEDQIAVAKYFRDNYNYVNKDAIGIWGWSYGQ</sequence>
<keyword evidence="7" id="KW-0735">Signal-anchor</keyword>
<evidence type="ECO:0000256" key="2">
    <source>
        <dbReference type="ARBA" id="ARBA00022438"/>
    </source>
</evidence>
<dbReference type="Pfam" id="PF00326">
    <property type="entry name" value="Peptidase_S9"/>
    <property type="match status" value="1"/>
</dbReference>
<evidence type="ECO:0000256" key="11">
    <source>
        <dbReference type="ARBA" id="ARBA00037847"/>
    </source>
</evidence>
<gene>
    <name evidence="14" type="ORF">ONB1V03_LOCUS10701</name>
</gene>
<dbReference type="Gene3D" id="2.140.10.30">
    <property type="entry name" value="Dipeptidylpeptidase IV, N-terminal domain"/>
    <property type="match status" value="1"/>
</dbReference>
<keyword evidence="10" id="KW-0325">Glycoprotein</keyword>
<keyword evidence="6" id="KW-0720">Serine protease</keyword>
<feature type="domain" description="Dipeptidylpeptidase IV N-terminal" evidence="13">
    <location>
        <begin position="8"/>
        <end position="114"/>
    </location>
</feature>
<reference evidence="14" key="1">
    <citation type="submission" date="2020-11" db="EMBL/GenBank/DDBJ databases">
        <authorList>
            <person name="Tran Van P."/>
        </authorList>
    </citation>
    <scope>NUCLEOTIDE SEQUENCE</scope>
</reference>
<evidence type="ECO:0000256" key="8">
    <source>
        <dbReference type="ARBA" id="ARBA00022989"/>
    </source>
</evidence>
<evidence type="ECO:0000256" key="9">
    <source>
        <dbReference type="ARBA" id="ARBA00023136"/>
    </source>
</evidence>
<keyword evidence="15" id="KW-1185">Reference proteome</keyword>
<keyword evidence="9" id="KW-0472">Membrane</keyword>